<keyword evidence="2" id="KW-0732">Signal</keyword>
<sequence length="96" mass="10278">MVPFLALFPALNVVLSTSVPPCFDFFLTCLARWYLAVVYLWYDFVVVDGGVVVVTCVTGGGRSVLVAGFSSFVNLSLGCALRVASFETALAWLSSS</sequence>
<name>A0A6B0UDN0_IXORI</name>
<evidence type="ECO:0000256" key="2">
    <source>
        <dbReference type="SAM" id="SignalP"/>
    </source>
</evidence>
<feature type="signal peptide" evidence="2">
    <location>
        <begin position="1"/>
        <end position="16"/>
    </location>
</feature>
<keyword evidence="1" id="KW-0812">Transmembrane</keyword>
<feature type="chain" id="PRO_5025343420" evidence="2">
    <location>
        <begin position="17"/>
        <end position="96"/>
    </location>
</feature>
<keyword evidence="1" id="KW-0472">Membrane</keyword>
<organism evidence="3">
    <name type="scientific">Ixodes ricinus</name>
    <name type="common">Common tick</name>
    <name type="synonym">Acarus ricinus</name>
    <dbReference type="NCBI Taxonomy" id="34613"/>
    <lineage>
        <taxon>Eukaryota</taxon>
        <taxon>Metazoa</taxon>
        <taxon>Ecdysozoa</taxon>
        <taxon>Arthropoda</taxon>
        <taxon>Chelicerata</taxon>
        <taxon>Arachnida</taxon>
        <taxon>Acari</taxon>
        <taxon>Parasitiformes</taxon>
        <taxon>Ixodida</taxon>
        <taxon>Ixodoidea</taxon>
        <taxon>Ixodidae</taxon>
        <taxon>Ixodinae</taxon>
        <taxon>Ixodes</taxon>
    </lineage>
</organism>
<dbReference type="AlphaFoldDB" id="A0A6B0UDN0"/>
<protein>
    <submittedName>
        <fullName evidence="3">Putative secreted protein</fullName>
    </submittedName>
</protein>
<reference evidence="3" key="1">
    <citation type="submission" date="2019-12" db="EMBL/GenBank/DDBJ databases">
        <title>An insight into the sialome of adult female Ixodes ricinus ticks feeding for 6 days.</title>
        <authorList>
            <person name="Perner J."/>
            <person name="Ribeiro J.M.C."/>
        </authorList>
    </citation>
    <scope>NUCLEOTIDE SEQUENCE</scope>
    <source>
        <strain evidence="3">Semi-engorged</strain>
        <tissue evidence="3">Salivary glands</tissue>
    </source>
</reference>
<feature type="transmembrane region" description="Helical" evidence="1">
    <location>
        <begin position="32"/>
        <end position="57"/>
    </location>
</feature>
<evidence type="ECO:0000313" key="3">
    <source>
        <dbReference type="EMBL" id="MXU87447.1"/>
    </source>
</evidence>
<dbReference type="EMBL" id="GIFC01005364">
    <property type="protein sequence ID" value="MXU87447.1"/>
    <property type="molecule type" value="Transcribed_RNA"/>
</dbReference>
<accession>A0A6B0UDN0</accession>
<feature type="transmembrane region" description="Helical" evidence="1">
    <location>
        <begin position="64"/>
        <end position="84"/>
    </location>
</feature>
<evidence type="ECO:0000256" key="1">
    <source>
        <dbReference type="SAM" id="Phobius"/>
    </source>
</evidence>
<proteinExistence type="predicted"/>
<keyword evidence="1" id="KW-1133">Transmembrane helix</keyword>